<accession>A0AAV5DIA7</accession>
<sequence length="92" mass="10417">MKADECAGEASISHNRLTKAVEQHTEESRGARQWRVATQAGVAERLSGEVTDVEAGLWSSATTQGRRRSSRASRFRAGRPWQCEWEERTERE</sequence>
<organism evidence="1 2">
    <name type="scientific">Eleusine coracana subsp. coracana</name>
    <dbReference type="NCBI Taxonomy" id="191504"/>
    <lineage>
        <taxon>Eukaryota</taxon>
        <taxon>Viridiplantae</taxon>
        <taxon>Streptophyta</taxon>
        <taxon>Embryophyta</taxon>
        <taxon>Tracheophyta</taxon>
        <taxon>Spermatophyta</taxon>
        <taxon>Magnoliopsida</taxon>
        <taxon>Liliopsida</taxon>
        <taxon>Poales</taxon>
        <taxon>Poaceae</taxon>
        <taxon>PACMAD clade</taxon>
        <taxon>Chloridoideae</taxon>
        <taxon>Cynodonteae</taxon>
        <taxon>Eleusininae</taxon>
        <taxon>Eleusine</taxon>
    </lineage>
</organism>
<keyword evidence="2" id="KW-1185">Reference proteome</keyword>
<reference evidence="1" key="2">
    <citation type="submission" date="2021-12" db="EMBL/GenBank/DDBJ databases">
        <title>Resequencing data analysis of finger millet.</title>
        <authorList>
            <person name="Hatakeyama M."/>
            <person name="Aluri S."/>
            <person name="Balachadran M.T."/>
            <person name="Sivarajan S.R."/>
            <person name="Poveda L."/>
            <person name="Shimizu-Inatsugi R."/>
            <person name="Schlapbach R."/>
            <person name="Sreeman S.M."/>
            <person name="Shimizu K.K."/>
        </authorList>
    </citation>
    <scope>NUCLEOTIDE SEQUENCE</scope>
</reference>
<comment type="caution">
    <text evidence="1">The sequence shown here is derived from an EMBL/GenBank/DDBJ whole genome shotgun (WGS) entry which is preliminary data.</text>
</comment>
<name>A0AAV5DIA7_ELECO</name>
<evidence type="ECO:0000313" key="1">
    <source>
        <dbReference type="EMBL" id="GJN09998.1"/>
    </source>
</evidence>
<gene>
    <name evidence="1" type="primary">ga28056</name>
    <name evidence="1" type="ORF">PR202_ga28056</name>
</gene>
<protein>
    <submittedName>
        <fullName evidence="1">Uncharacterized protein</fullName>
    </submittedName>
</protein>
<dbReference type="AlphaFoldDB" id="A0AAV5DIA7"/>
<evidence type="ECO:0000313" key="2">
    <source>
        <dbReference type="Proteomes" id="UP001054889"/>
    </source>
</evidence>
<proteinExistence type="predicted"/>
<dbReference type="EMBL" id="BQKI01000017">
    <property type="protein sequence ID" value="GJN09998.1"/>
    <property type="molecule type" value="Genomic_DNA"/>
</dbReference>
<dbReference type="Proteomes" id="UP001054889">
    <property type="component" value="Unassembled WGS sequence"/>
</dbReference>
<reference evidence="1" key="1">
    <citation type="journal article" date="2018" name="DNA Res.">
        <title>Multiple hybrid de novo genome assembly of finger millet, an orphan allotetraploid crop.</title>
        <authorList>
            <person name="Hatakeyama M."/>
            <person name="Aluri S."/>
            <person name="Balachadran M.T."/>
            <person name="Sivarajan S.R."/>
            <person name="Patrignani A."/>
            <person name="Gruter S."/>
            <person name="Poveda L."/>
            <person name="Shimizu-Inatsugi R."/>
            <person name="Baeten J."/>
            <person name="Francoijs K.J."/>
            <person name="Nataraja K.N."/>
            <person name="Reddy Y.A.N."/>
            <person name="Phadnis S."/>
            <person name="Ravikumar R.L."/>
            <person name="Schlapbach R."/>
            <person name="Sreeman S.M."/>
            <person name="Shimizu K.K."/>
        </authorList>
    </citation>
    <scope>NUCLEOTIDE SEQUENCE</scope>
</reference>